<dbReference type="KEGG" id="bbif:117208697"/>
<feature type="domain" description="Integrase catalytic" evidence="1">
    <location>
        <begin position="835"/>
        <end position="1029"/>
    </location>
</feature>
<proteinExistence type="predicted"/>
<dbReference type="InterPro" id="IPR043128">
    <property type="entry name" value="Rev_trsase/Diguanyl_cyclase"/>
</dbReference>
<sequence length="1088" mass="124379">MNFMTDKLVNSLGIKQRRCAIQIGALDNLSTTAKRYTTATITSTDGKYKKTLRFLIIPAISTFIPSEPIDPSSLGLPRNIQLADPQFHCPAPIDVLLSTGSTFASLCIGQVNLAQPGEPELRLQKNTVRLGSSKAAAMSRLASLHRRFQRDKQYETAYSAVIQEYLDLGHMTKINTDHATDHGYYLPHHGVIKESSDTTKLRVVFDGSASSTTGVSLNDALHTGPKLQEDLRHILLRFRSFQYVLTSDIEKMYRQFILRPEDRPYQKILWRADNGEIETYRLNTVTFGLSAAPYLAIRCLKQLAEDEGPRFPRAAQILRRDFYVDDALTGADTKDEALSVRNDLTKLLKLAGLNIRKWASNDRDLLRGLPEEDTNQKLHLGESSTLKTLGVFWDSADDAILYSVKTNSDTSRVTKRSISSVIAQIYDPLGLLAPVIVRAKMIVQQVWTLKVDWDESLPTDVHTEWIKYHTQLPLLNAARFPRKTIIESATKIELHGFCDASERAYGACVYVRTTDRKNNIWNRLLTARSKVAPLKSLSIPRLELSGALLLTSLILRSYGDRSSPHTLKTFVANRVAEIQAKTNISDWRHVPTHDNPADLISRGQTPKEFLCPSIWKNGPRWLLQSENYWPVWNPTPVVDLPEQKKTICLKTNINDNTLLHRYSSWPRLIRIVARCLRWRHKQHRSAHLTTDELTAAHNRLIKIVQSSHFAPEIRILQKNRSEDVGGKLQPLNPFLDEDGLLRVGGRLTNSAIPFSQKHPIILPKSPVTELIIEQEHRNNHHTGTQATLYAVRLRYWPIDGRSQVWRTLRRCVRCCRANPPPVEYLMGDLPEARITESRPFTNVGIDYCGPFYIKERRDRNRRKIKTYAAIFVCLATKAVHIELVSDLTTDAFLAALRRFISRRGYCATILTDNGTNFVGANRELQELRTLLQSDDHQDRVQNFLADRQIQWRFNPPNSPHFSGLWEAAVKAFKRHLIRVVGTELLTFEHFNTLVIEIEAILNSRPLTPISSDPKDPPVLSPGHFLIGDTLTSLRERDFRTVPSGRLSSWQRIHQIKQHFWSRWYREYLNELTRRNRWARANITFVKAP</sequence>
<organism evidence="2 3">
    <name type="scientific">Bombus bifarius</name>
    <dbReference type="NCBI Taxonomy" id="103933"/>
    <lineage>
        <taxon>Eukaryota</taxon>
        <taxon>Metazoa</taxon>
        <taxon>Ecdysozoa</taxon>
        <taxon>Arthropoda</taxon>
        <taxon>Hexapoda</taxon>
        <taxon>Insecta</taxon>
        <taxon>Pterygota</taxon>
        <taxon>Neoptera</taxon>
        <taxon>Endopterygota</taxon>
        <taxon>Hymenoptera</taxon>
        <taxon>Apocrita</taxon>
        <taxon>Aculeata</taxon>
        <taxon>Apoidea</taxon>
        <taxon>Anthophila</taxon>
        <taxon>Apidae</taxon>
        <taxon>Bombus</taxon>
        <taxon>Pyrobombus</taxon>
    </lineage>
</organism>
<dbReference type="RefSeq" id="XP_033305879.1">
    <property type="nucleotide sequence ID" value="XM_033449988.1"/>
</dbReference>
<dbReference type="InterPro" id="IPR001584">
    <property type="entry name" value="Integrase_cat-core"/>
</dbReference>
<accession>A0A6P8M6L1</accession>
<dbReference type="GeneID" id="117208697"/>
<dbReference type="InterPro" id="IPR043502">
    <property type="entry name" value="DNA/RNA_pol_sf"/>
</dbReference>
<dbReference type="AlphaFoldDB" id="A0A6P8M6L1"/>
<dbReference type="SUPFAM" id="SSF53098">
    <property type="entry name" value="Ribonuclease H-like"/>
    <property type="match status" value="1"/>
</dbReference>
<evidence type="ECO:0000259" key="1">
    <source>
        <dbReference type="PROSITE" id="PS50994"/>
    </source>
</evidence>
<gene>
    <name evidence="3" type="primary">LOC117208697</name>
</gene>
<name>A0A6P8M6L1_9HYME</name>
<dbReference type="PANTHER" id="PTHR47331:SF1">
    <property type="entry name" value="GAG-LIKE PROTEIN"/>
    <property type="match status" value="1"/>
</dbReference>
<dbReference type="InterPro" id="IPR040676">
    <property type="entry name" value="DUF5641"/>
</dbReference>
<dbReference type="GO" id="GO:0042575">
    <property type="term" value="C:DNA polymerase complex"/>
    <property type="evidence" value="ECO:0007669"/>
    <property type="project" value="UniProtKB-ARBA"/>
</dbReference>
<dbReference type="Gene3D" id="3.10.10.10">
    <property type="entry name" value="HIV Type 1 Reverse Transcriptase, subunit A, domain 1"/>
    <property type="match status" value="1"/>
</dbReference>
<reference evidence="3" key="1">
    <citation type="submission" date="2025-08" db="UniProtKB">
        <authorList>
            <consortium name="RefSeq"/>
        </authorList>
    </citation>
    <scope>IDENTIFICATION</scope>
    <source>
        <tissue evidence="3">Muscle</tissue>
    </source>
</reference>
<dbReference type="Gene3D" id="3.30.420.10">
    <property type="entry name" value="Ribonuclease H-like superfamily/Ribonuclease H"/>
    <property type="match status" value="1"/>
</dbReference>
<dbReference type="Proteomes" id="UP000515164">
    <property type="component" value="Unplaced"/>
</dbReference>
<dbReference type="GO" id="GO:0003676">
    <property type="term" value="F:nucleic acid binding"/>
    <property type="evidence" value="ECO:0007669"/>
    <property type="project" value="InterPro"/>
</dbReference>
<dbReference type="InterPro" id="IPR036397">
    <property type="entry name" value="RNaseH_sf"/>
</dbReference>
<dbReference type="Gene3D" id="3.30.70.270">
    <property type="match status" value="1"/>
</dbReference>
<dbReference type="Pfam" id="PF18701">
    <property type="entry name" value="DUF5641"/>
    <property type="match status" value="1"/>
</dbReference>
<dbReference type="Pfam" id="PF00665">
    <property type="entry name" value="rve"/>
    <property type="match status" value="1"/>
</dbReference>
<dbReference type="InterPro" id="IPR041588">
    <property type="entry name" value="Integrase_H2C2"/>
</dbReference>
<protein>
    <submittedName>
        <fullName evidence="3">Uncharacterized protein LOC117208697</fullName>
    </submittedName>
</protein>
<keyword evidence="2" id="KW-1185">Reference proteome</keyword>
<evidence type="ECO:0000313" key="3">
    <source>
        <dbReference type="RefSeq" id="XP_033305879.1"/>
    </source>
</evidence>
<dbReference type="GO" id="GO:0015074">
    <property type="term" value="P:DNA integration"/>
    <property type="evidence" value="ECO:0007669"/>
    <property type="project" value="InterPro"/>
</dbReference>
<dbReference type="Pfam" id="PF05380">
    <property type="entry name" value="Peptidase_A17"/>
    <property type="match status" value="1"/>
</dbReference>
<dbReference type="Pfam" id="PF17921">
    <property type="entry name" value="Integrase_H2C2"/>
    <property type="match status" value="1"/>
</dbReference>
<dbReference type="PROSITE" id="PS50994">
    <property type="entry name" value="INTEGRASE"/>
    <property type="match status" value="1"/>
</dbReference>
<dbReference type="PANTHER" id="PTHR47331">
    <property type="entry name" value="PHD-TYPE DOMAIN-CONTAINING PROTEIN"/>
    <property type="match status" value="1"/>
</dbReference>
<dbReference type="InterPro" id="IPR012337">
    <property type="entry name" value="RNaseH-like_sf"/>
</dbReference>
<evidence type="ECO:0000313" key="2">
    <source>
        <dbReference type="Proteomes" id="UP000515164"/>
    </source>
</evidence>
<dbReference type="CDD" id="cd01644">
    <property type="entry name" value="RT_pepA17"/>
    <property type="match status" value="1"/>
</dbReference>
<dbReference type="GO" id="GO:0071897">
    <property type="term" value="P:DNA biosynthetic process"/>
    <property type="evidence" value="ECO:0007669"/>
    <property type="project" value="UniProtKB-ARBA"/>
</dbReference>
<dbReference type="InterPro" id="IPR008042">
    <property type="entry name" value="Retrotrans_Pao"/>
</dbReference>
<dbReference type="SUPFAM" id="SSF56672">
    <property type="entry name" value="DNA/RNA polymerases"/>
    <property type="match status" value="1"/>
</dbReference>